<feature type="domain" description="AB hydrolase-1" evidence="3">
    <location>
        <begin position="64"/>
        <end position="272"/>
    </location>
</feature>
<evidence type="ECO:0000313" key="5">
    <source>
        <dbReference type="Proteomes" id="UP000005551"/>
    </source>
</evidence>
<feature type="active site" description="Charge relay system" evidence="2">
    <location>
        <position position="296"/>
    </location>
</feature>
<proteinExistence type="inferred from homology"/>
<reference evidence="4 5" key="1">
    <citation type="submission" date="2012-05" db="EMBL/GenBank/DDBJ databases">
        <title>Genome sequence of Nitritalea halalkaliphila LW7.</title>
        <authorList>
            <person name="Jangir P.K."/>
            <person name="Singh A."/>
            <person name="Shivaji S."/>
            <person name="Sharma R."/>
        </authorList>
    </citation>
    <scope>NUCLEOTIDE SEQUENCE [LARGE SCALE GENOMIC DNA]</scope>
    <source>
        <strain evidence="4 5">LW7</strain>
    </source>
</reference>
<dbReference type="PANTHER" id="PTHR10794">
    <property type="entry name" value="ABHYDROLASE DOMAIN-CONTAINING PROTEIN"/>
    <property type="match status" value="1"/>
</dbReference>
<dbReference type="AlphaFoldDB" id="I5BZV3"/>
<dbReference type="OrthoDB" id="332676at2"/>
<name>I5BZV3_9BACT</name>
<accession>I5BZV3</accession>
<dbReference type="PIRSF" id="PIRSF005211">
    <property type="entry name" value="Ab_hydro_YheT"/>
    <property type="match status" value="1"/>
</dbReference>
<dbReference type="EMBL" id="AJYA01000034">
    <property type="protein sequence ID" value="EIM75105.1"/>
    <property type="molecule type" value="Genomic_DNA"/>
</dbReference>
<keyword evidence="4" id="KW-0378">Hydrolase</keyword>
<feature type="active site" description="Charge relay system" evidence="2">
    <location>
        <position position="267"/>
    </location>
</feature>
<gene>
    <name evidence="4" type="ORF">A3SI_14394</name>
</gene>
<organism evidence="4 5">
    <name type="scientific">Nitritalea halalkaliphila LW7</name>
    <dbReference type="NCBI Taxonomy" id="1189621"/>
    <lineage>
        <taxon>Bacteria</taxon>
        <taxon>Pseudomonadati</taxon>
        <taxon>Bacteroidota</taxon>
        <taxon>Cytophagia</taxon>
        <taxon>Cytophagales</taxon>
        <taxon>Cyclobacteriaceae</taxon>
        <taxon>Nitritalea</taxon>
    </lineage>
</organism>
<dbReference type="RefSeq" id="WP_009056106.1">
    <property type="nucleotide sequence ID" value="NZ_AJYA01000034.1"/>
</dbReference>
<comment type="caution">
    <text evidence="4">The sequence shown here is derived from an EMBL/GenBank/DDBJ whole genome shotgun (WGS) entry which is preliminary data.</text>
</comment>
<dbReference type="PANTHER" id="PTHR10794:SF94">
    <property type="entry name" value="ESTERASE YHET-RELATED"/>
    <property type="match status" value="1"/>
</dbReference>
<dbReference type="GO" id="GO:0047372">
    <property type="term" value="F:monoacylglycerol lipase activity"/>
    <property type="evidence" value="ECO:0007669"/>
    <property type="project" value="TreeGrafter"/>
</dbReference>
<protein>
    <submittedName>
        <fullName evidence="4">Alpha/beta hydrolase</fullName>
    </submittedName>
</protein>
<dbReference type="Pfam" id="PF00561">
    <property type="entry name" value="Abhydrolase_1"/>
    <property type="match status" value="1"/>
</dbReference>
<evidence type="ECO:0000259" key="3">
    <source>
        <dbReference type="Pfam" id="PF00561"/>
    </source>
</evidence>
<comment type="similarity">
    <text evidence="1">Belongs to the AB hydrolase superfamily. AB hydrolase 4 family.</text>
</comment>
<dbReference type="Gene3D" id="3.40.50.1820">
    <property type="entry name" value="alpha/beta hydrolase"/>
    <property type="match status" value="1"/>
</dbReference>
<dbReference type="GO" id="GO:0034338">
    <property type="term" value="F:short-chain carboxylesterase activity"/>
    <property type="evidence" value="ECO:0007669"/>
    <property type="project" value="TreeGrafter"/>
</dbReference>
<dbReference type="STRING" id="1189621.A3SI_14394"/>
<evidence type="ECO:0000256" key="2">
    <source>
        <dbReference type="PIRSR" id="PIRSR005211-1"/>
    </source>
</evidence>
<dbReference type="Proteomes" id="UP000005551">
    <property type="component" value="Unassembled WGS sequence"/>
</dbReference>
<dbReference type="SUPFAM" id="SSF53474">
    <property type="entry name" value="alpha/beta-Hydrolases"/>
    <property type="match status" value="1"/>
</dbReference>
<dbReference type="InterPro" id="IPR000073">
    <property type="entry name" value="AB_hydrolase_1"/>
</dbReference>
<feature type="active site" description="Charge relay system" evidence="2">
    <location>
        <position position="141"/>
    </location>
</feature>
<dbReference type="InterPro" id="IPR029058">
    <property type="entry name" value="AB_hydrolase_fold"/>
</dbReference>
<dbReference type="InterPro" id="IPR050960">
    <property type="entry name" value="AB_hydrolase_4_sf"/>
</dbReference>
<dbReference type="InterPro" id="IPR012020">
    <property type="entry name" value="ABHD4"/>
</dbReference>
<evidence type="ECO:0000313" key="4">
    <source>
        <dbReference type="EMBL" id="EIM75105.1"/>
    </source>
</evidence>
<keyword evidence="5" id="KW-1185">Reference proteome</keyword>
<dbReference type="PATRIC" id="fig|1189621.3.peg.2999"/>
<evidence type="ECO:0000256" key="1">
    <source>
        <dbReference type="ARBA" id="ARBA00010884"/>
    </source>
</evidence>
<sequence>MPTLHPSDSTYQAPSWLFNGHLQTIYPALFRKPHPLPFVRERIFTPDADFLALDRLRHKNSKKILILSHGLEGNSNRPYMTGMAKSFFFKGFDVISWNYRGCSGEPNLLPRFYHSGATEDLHEVVKFASSEYEEIYLVGFSLGGNLTLKYVGELGAASGKIKGVAALSVPVHLADASRRLAEADNILYTKRFLKTLKEKVAQKAQTFPEILPKEGLANIRTLAEFDDRITAPLHGFAGAADYYQQCAALQFMPEIRVPTLLLNAQNDPFLSPSCFPFALGKKSQYLHLEFPEKGGHVGFTPKDRAETYWSERRVVEFMEGIA</sequence>